<name>A0A6A5KH59_9PLEO</name>
<feature type="compositionally biased region" description="Basic and acidic residues" evidence="1">
    <location>
        <begin position="75"/>
        <end position="85"/>
    </location>
</feature>
<dbReference type="PRINTS" id="PR01217">
    <property type="entry name" value="PRICHEXTENSN"/>
</dbReference>
<feature type="region of interest" description="Disordered" evidence="1">
    <location>
        <begin position="347"/>
        <end position="474"/>
    </location>
</feature>
<proteinExistence type="predicted"/>
<dbReference type="OrthoDB" id="5425130at2759"/>
<keyword evidence="3" id="KW-1185">Reference proteome</keyword>
<feature type="compositionally biased region" description="Pro residues" evidence="1">
    <location>
        <begin position="457"/>
        <end position="473"/>
    </location>
</feature>
<reference evidence="2" key="1">
    <citation type="submission" date="2020-01" db="EMBL/GenBank/DDBJ databases">
        <authorList>
            <consortium name="DOE Joint Genome Institute"/>
            <person name="Haridas S."/>
            <person name="Albert R."/>
            <person name="Binder M."/>
            <person name="Bloem J."/>
            <person name="Labutti K."/>
            <person name="Salamov A."/>
            <person name="Andreopoulos B."/>
            <person name="Baker S.E."/>
            <person name="Barry K."/>
            <person name="Bills G."/>
            <person name="Bluhm B.H."/>
            <person name="Cannon C."/>
            <person name="Castanera R."/>
            <person name="Culley D.E."/>
            <person name="Daum C."/>
            <person name="Ezra D."/>
            <person name="Gonzalez J.B."/>
            <person name="Henrissat B."/>
            <person name="Kuo A."/>
            <person name="Liang C."/>
            <person name="Lipzen A."/>
            <person name="Lutzoni F."/>
            <person name="Magnuson J."/>
            <person name="Mondo S."/>
            <person name="Nolan M."/>
            <person name="Ohm R."/>
            <person name="Pangilinan J."/>
            <person name="Park H.-J."/>
            <person name="Ramirez L."/>
            <person name="Alfaro M."/>
            <person name="Sun H."/>
            <person name="Tritt A."/>
            <person name="Yoshinaga Y."/>
            <person name="Zwiers L.-H."/>
            <person name="Turgeon B.G."/>
            <person name="Goodwin S.B."/>
            <person name="Spatafora J.W."/>
            <person name="Crous P.W."/>
            <person name="Grigoriev I.V."/>
        </authorList>
    </citation>
    <scope>NUCLEOTIDE SEQUENCE</scope>
    <source>
        <strain evidence="2">P77</strain>
    </source>
</reference>
<feature type="region of interest" description="Disordered" evidence="1">
    <location>
        <begin position="564"/>
        <end position="603"/>
    </location>
</feature>
<dbReference type="Proteomes" id="UP000800040">
    <property type="component" value="Unassembled WGS sequence"/>
</dbReference>
<dbReference type="AlphaFoldDB" id="A0A6A5KH59"/>
<feature type="compositionally biased region" description="Polar residues" evidence="1">
    <location>
        <begin position="442"/>
        <end position="454"/>
    </location>
</feature>
<sequence>MTEIMPQQAQQALLSAPSTRQDIVSALLNDYGNSFGRGDASPSAYSPVPALKELPPPPPQSDSIMRKPLPAVQRMDMKFQLRDDQDAPLSPSSSLQDSPTRPPKRIASRSLSRGSKPASLVLKISNGSTATIPPSPAFPVRSESLPESGVPVEEKELPPPPPAKSERRLSVKQADMGTKLSKAAKELARSDSLLSPSEKTKDTVEVSTEDAPAPAAVKRKAVPEPGLKKFKSLIELGNGPRGRKVGPMPPTSAPRKASVDSKDSNAAPRKASVDSQATTKIQPDEHARVMEAQLPPTPDEDIAAPVPAPPKKVFAGLPSNPRAKGPSSPLHMRGKSSTGFHVLKAMRPAPPIPTANMNLITPEMTPSPPLKPDAANKNPEMSPVSPLTPPNPNNQRRPFSFEPPAEPQRKPQDQTAPTPPPAETIQPPLRTPSPAAPEDTNPALSPSRPTSQDVPLSPFPGPCVPTSPPPPEAFTPLTLHPISLAPALVPKITSKHLHCYTSHRHNIWSYNLYQPMPCMLCHQSSKQDSWQCNWCMLRMCMPCREELCMLPGRDLGLLLQARRERQGPDGGNPGIVVEHVDGGEEEEGGAVRGEVQYEDPFRD</sequence>
<accession>A0A6A5KH59</accession>
<organism evidence="2 3">
    <name type="scientific">Decorospora gaudefroyi</name>
    <dbReference type="NCBI Taxonomy" id="184978"/>
    <lineage>
        <taxon>Eukaryota</taxon>
        <taxon>Fungi</taxon>
        <taxon>Dikarya</taxon>
        <taxon>Ascomycota</taxon>
        <taxon>Pezizomycotina</taxon>
        <taxon>Dothideomycetes</taxon>
        <taxon>Pleosporomycetidae</taxon>
        <taxon>Pleosporales</taxon>
        <taxon>Pleosporineae</taxon>
        <taxon>Pleosporaceae</taxon>
        <taxon>Decorospora</taxon>
    </lineage>
</organism>
<feature type="region of interest" description="Disordered" evidence="1">
    <location>
        <begin position="30"/>
        <end position="335"/>
    </location>
</feature>
<gene>
    <name evidence="2" type="ORF">BDW02DRAFT_360939</name>
</gene>
<evidence type="ECO:0000256" key="1">
    <source>
        <dbReference type="SAM" id="MobiDB-lite"/>
    </source>
</evidence>
<evidence type="ECO:0000313" key="2">
    <source>
        <dbReference type="EMBL" id="KAF1833814.1"/>
    </source>
</evidence>
<evidence type="ECO:0000313" key="3">
    <source>
        <dbReference type="Proteomes" id="UP000800040"/>
    </source>
</evidence>
<protein>
    <submittedName>
        <fullName evidence="2">Uncharacterized protein</fullName>
    </submittedName>
</protein>
<feature type="compositionally biased region" description="Low complexity" evidence="1">
    <location>
        <begin position="87"/>
        <end position="99"/>
    </location>
</feature>
<dbReference type="EMBL" id="ML975312">
    <property type="protein sequence ID" value="KAF1833814.1"/>
    <property type="molecule type" value="Genomic_DNA"/>
</dbReference>